<reference evidence="1 2" key="1">
    <citation type="submission" date="2019-02" db="EMBL/GenBank/DDBJ databases">
        <title>Deep-cultivation of Planctomycetes and their phenomic and genomic characterization uncovers novel biology.</title>
        <authorList>
            <person name="Wiegand S."/>
            <person name="Jogler M."/>
            <person name="Boedeker C."/>
            <person name="Pinto D."/>
            <person name="Vollmers J."/>
            <person name="Rivas-Marin E."/>
            <person name="Kohn T."/>
            <person name="Peeters S.H."/>
            <person name="Heuer A."/>
            <person name="Rast P."/>
            <person name="Oberbeckmann S."/>
            <person name="Bunk B."/>
            <person name="Jeske O."/>
            <person name="Meyerdierks A."/>
            <person name="Storesund J.E."/>
            <person name="Kallscheuer N."/>
            <person name="Luecker S."/>
            <person name="Lage O.M."/>
            <person name="Pohl T."/>
            <person name="Merkel B.J."/>
            <person name="Hornburger P."/>
            <person name="Mueller R.-W."/>
            <person name="Bruemmer F."/>
            <person name="Labrenz M."/>
            <person name="Spormann A.M."/>
            <person name="Op den Camp H."/>
            <person name="Overmann J."/>
            <person name="Amann R."/>
            <person name="Jetten M.S.M."/>
            <person name="Mascher T."/>
            <person name="Medema M.H."/>
            <person name="Devos D.P."/>
            <person name="Kaster A.-K."/>
            <person name="Ovreas L."/>
            <person name="Rohde M."/>
            <person name="Galperin M.Y."/>
            <person name="Jogler C."/>
        </authorList>
    </citation>
    <scope>NUCLEOTIDE SEQUENCE [LARGE SCALE GENOMIC DNA]</scope>
    <source>
        <strain evidence="1 2">Q31a</strain>
    </source>
</reference>
<keyword evidence="2" id="KW-1185">Reference proteome</keyword>
<dbReference type="AlphaFoldDB" id="A0A518G7S1"/>
<dbReference type="KEGG" id="ahel:Q31a_29530"/>
<proteinExistence type="predicted"/>
<dbReference type="RefSeq" id="WP_145078514.1">
    <property type="nucleotide sequence ID" value="NZ_CP036298.1"/>
</dbReference>
<evidence type="ECO:0000313" key="2">
    <source>
        <dbReference type="Proteomes" id="UP000318017"/>
    </source>
</evidence>
<name>A0A518G7S1_9BACT</name>
<organism evidence="1 2">
    <name type="scientific">Aureliella helgolandensis</name>
    <dbReference type="NCBI Taxonomy" id="2527968"/>
    <lineage>
        <taxon>Bacteria</taxon>
        <taxon>Pseudomonadati</taxon>
        <taxon>Planctomycetota</taxon>
        <taxon>Planctomycetia</taxon>
        <taxon>Pirellulales</taxon>
        <taxon>Pirellulaceae</taxon>
        <taxon>Aureliella</taxon>
    </lineage>
</organism>
<sequence length="168" mass="19556">MTENDPITPNEYANVWAELFNERVGYISRLRCFWTGFLVRDDDTLNVTRTAEKSVVSFLIYTLLAPYEDWRGRSPEEVKMLATEYIHEIFELKSIRGLVGWQKLKKTYSPSWRSLVRKHLQETAGIYGEGESLKCSKFMAEKLVESLERAAPEELVLEIDDPLEKLCE</sequence>
<accession>A0A518G7S1</accession>
<evidence type="ECO:0000313" key="1">
    <source>
        <dbReference type="EMBL" id="QDV24633.1"/>
    </source>
</evidence>
<protein>
    <submittedName>
        <fullName evidence="1">Uncharacterized protein</fullName>
    </submittedName>
</protein>
<dbReference type="EMBL" id="CP036298">
    <property type="protein sequence ID" value="QDV24633.1"/>
    <property type="molecule type" value="Genomic_DNA"/>
</dbReference>
<gene>
    <name evidence="1" type="ORF">Q31a_29530</name>
</gene>
<dbReference type="Proteomes" id="UP000318017">
    <property type="component" value="Chromosome"/>
</dbReference>